<evidence type="ECO:0000313" key="1">
    <source>
        <dbReference type="EMBL" id="KAJ2686807.1"/>
    </source>
</evidence>
<evidence type="ECO:0000313" key="2">
    <source>
        <dbReference type="Proteomes" id="UP001151516"/>
    </source>
</evidence>
<reference evidence="1" key="1">
    <citation type="submission" date="2022-07" db="EMBL/GenBank/DDBJ databases">
        <title>Phylogenomic reconstructions and comparative analyses of Kickxellomycotina fungi.</title>
        <authorList>
            <person name="Reynolds N.K."/>
            <person name="Stajich J.E."/>
            <person name="Barry K."/>
            <person name="Grigoriev I.V."/>
            <person name="Crous P."/>
            <person name="Smith M.E."/>
        </authorList>
    </citation>
    <scope>NUCLEOTIDE SEQUENCE</scope>
    <source>
        <strain evidence="1">CBS 109367</strain>
    </source>
</reference>
<proteinExistence type="predicted"/>
<keyword evidence="2" id="KW-1185">Reference proteome</keyword>
<dbReference type="OrthoDB" id="5511098at2759"/>
<protein>
    <submittedName>
        <fullName evidence="1">Uncharacterized protein</fullName>
    </submittedName>
</protein>
<sequence>MTGVPIVNTVDELQRLILAAPNQVHDIYVIPYFNYLDRNAQTEAQALCEWQNHPLCIFTGEFDGANMATHAVDNFQLRTLTFNGPLQFYEYLEHKRMSHKLNVPIG</sequence>
<gene>
    <name evidence="1" type="ORF">IWW39_003394</name>
</gene>
<accession>A0A9W8GJ62</accession>
<name>A0A9W8GJ62_9FUNG</name>
<comment type="caution">
    <text evidence="1">The sequence shown here is derived from an EMBL/GenBank/DDBJ whole genome shotgun (WGS) entry which is preliminary data.</text>
</comment>
<dbReference type="Proteomes" id="UP001151516">
    <property type="component" value="Unassembled WGS sequence"/>
</dbReference>
<dbReference type="EMBL" id="JANBTX010000094">
    <property type="protein sequence ID" value="KAJ2686807.1"/>
    <property type="molecule type" value="Genomic_DNA"/>
</dbReference>
<organism evidence="1 2">
    <name type="scientific">Coemansia spiralis</name>
    <dbReference type="NCBI Taxonomy" id="417178"/>
    <lineage>
        <taxon>Eukaryota</taxon>
        <taxon>Fungi</taxon>
        <taxon>Fungi incertae sedis</taxon>
        <taxon>Zoopagomycota</taxon>
        <taxon>Kickxellomycotina</taxon>
        <taxon>Kickxellomycetes</taxon>
        <taxon>Kickxellales</taxon>
        <taxon>Kickxellaceae</taxon>
        <taxon>Coemansia</taxon>
    </lineage>
</organism>
<dbReference type="AlphaFoldDB" id="A0A9W8GJ62"/>